<organism evidence="1">
    <name type="scientific">marine metagenome</name>
    <dbReference type="NCBI Taxonomy" id="408172"/>
    <lineage>
        <taxon>unclassified sequences</taxon>
        <taxon>metagenomes</taxon>
        <taxon>ecological metagenomes</taxon>
    </lineage>
</organism>
<protein>
    <recommendedName>
        <fullName evidence="2">Peptidase M19</fullName>
    </recommendedName>
</protein>
<proteinExistence type="predicted"/>
<sequence length="331" mass="37554">MKEPLFLVDSLQYNNWSEDIFRQMREGGVTAVHVTVCYHEDFRETVENIIKWNGYFERFPEMIMPAKNAEDIRVAKRDGRTAIIFGCQNCSPIEDDIGLVEVLHQLGIRFMQLSYNNQSLLATGCYESDDPGITRMGKQVIREMNRVGLVVDMSHSAERSTLEAIELSKRPIAITHANPSTWHPALRNKSEKVLKALAESGGMLGFSLYPHHLKDSSDCTLESFCEMIASTAEFMGVQHLGFGSDLCQDQPDSVVEWMRNGSWTRETDFGEGSKNAAGFPEQPEWFRDNRGFSKILDGLCRVGFSEEEVRRIAGLNWLSFIERSFGEESCL</sequence>
<dbReference type="PANTHER" id="PTHR10443:SF12">
    <property type="entry name" value="DIPEPTIDASE"/>
    <property type="match status" value="1"/>
</dbReference>
<dbReference type="SUPFAM" id="SSF51556">
    <property type="entry name" value="Metallo-dependent hydrolases"/>
    <property type="match status" value="1"/>
</dbReference>
<gene>
    <name evidence="1" type="ORF">METZ01_LOCUS73745</name>
</gene>
<dbReference type="PANTHER" id="PTHR10443">
    <property type="entry name" value="MICROSOMAL DIPEPTIDASE"/>
    <property type="match status" value="1"/>
</dbReference>
<evidence type="ECO:0008006" key="2">
    <source>
        <dbReference type="Google" id="ProtNLM"/>
    </source>
</evidence>
<dbReference type="GO" id="GO:0070573">
    <property type="term" value="F:metallodipeptidase activity"/>
    <property type="evidence" value="ECO:0007669"/>
    <property type="project" value="InterPro"/>
</dbReference>
<dbReference type="EMBL" id="UINC01005367">
    <property type="protein sequence ID" value="SVA20891.1"/>
    <property type="molecule type" value="Genomic_DNA"/>
</dbReference>
<accession>A0A381TZJ5</accession>
<name>A0A381TZJ5_9ZZZZ</name>
<evidence type="ECO:0000313" key="1">
    <source>
        <dbReference type="EMBL" id="SVA20891.1"/>
    </source>
</evidence>
<dbReference type="AlphaFoldDB" id="A0A381TZJ5"/>
<dbReference type="InterPro" id="IPR008257">
    <property type="entry name" value="Pept_M19"/>
</dbReference>
<dbReference type="GO" id="GO:0006508">
    <property type="term" value="P:proteolysis"/>
    <property type="evidence" value="ECO:0007669"/>
    <property type="project" value="InterPro"/>
</dbReference>
<reference evidence="1" key="1">
    <citation type="submission" date="2018-05" db="EMBL/GenBank/DDBJ databases">
        <authorList>
            <person name="Lanie J.A."/>
            <person name="Ng W.-L."/>
            <person name="Kazmierczak K.M."/>
            <person name="Andrzejewski T.M."/>
            <person name="Davidsen T.M."/>
            <person name="Wayne K.J."/>
            <person name="Tettelin H."/>
            <person name="Glass J.I."/>
            <person name="Rusch D."/>
            <person name="Podicherti R."/>
            <person name="Tsui H.-C.T."/>
            <person name="Winkler M.E."/>
        </authorList>
    </citation>
    <scope>NUCLEOTIDE SEQUENCE</scope>
</reference>
<dbReference type="Gene3D" id="3.20.20.140">
    <property type="entry name" value="Metal-dependent hydrolases"/>
    <property type="match status" value="1"/>
</dbReference>
<dbReference type="Pfam" id="PF01244">
    <property type="entry name" value="Peptidase_M19"/>
    <property type="match status" value="1"/>
</dbReference>
<dbReference type="InterPro" id="IPR032466">
    <property type="entry name" value="Metal_Hydrolase"/>
</dbReference>
<dbReference type="PROSITE" id="PS51365">
    <property type="entry name" value="RENAL_DIPEPTIDASE_2"/>
    <property type="match status" value="1"/>
</dbReference>